<comment type="caution">
    <text evidence="3">The sequence shown here is derived from an EMBL/GenBank/DDBJ whole genome shotgun (WGS) entry which is preliminary data.</text>
</comment>
<organism evidence="3 4">
    <name type="scientific">Porites evermanni</name>
    <dbReference type="NCBI Taxonomy" id="104178"/>
    <lineage>
        <taxon>Eukaryota</taxon>
        <taxon>Metazoa</taxon>
        <taxon>Cnidaria</taxon>
        <taxon>Anthozoa</taxon>
        <taxon>Hexacorallia</taxon>
        <taxon>Scleractinia</taxon>
        <taxon>Fungiina</taxon>
        <taxon>Poritidae</taxon>
        <taxon>Porites</taxon>
    </lineage>
</organism>
<feature type="chain" id="PRO_5045272718" evidence="2">
    <location>
        <begin position="19"/>
        <end position="137"/>
    </location>
</feature>
<dbReference type="EMBL" id="CALNXI010001180">
    <property type="protein sequence ID" value="CAH3158944.1"/>
    <property type="molecule type" value="Genomic_DNA"/>
</dbReference>
<reference evidence="3 4" key="1">
    <citation type="submission" date="2022-05" db="EMBL/GenBank/DDBJ databases">
        <authorList>
            <consortium name="Genoscope - CEA"/>
            <person name="William W."/>
        </authorList>
    </citation>
    <scope>NUCLEOTIDE SEQUENCE [LARGE SCALE GENOMIC DNA]</scope>
</reference>
<evidence type="ECO:0000256" key="1">
    <source>
        <dbReference type="SAM" id="MobiDB-lite"/>
    </source>
</evidence>
<evidence type="ECO:0000313" key="4">
    <source>
        <dbReference type="Proteomes" id="UP001159427"/>
    </source>
</evidence>
<keyword evidence="4" id="KW-1185">Reference proteome</keyword>
<accession>A0ABN8Q8J5</accession>
<gene>
    <name evidence="3" type="ORF">PEVE_00003047</name>
</gene>
<feature type="compositionally biased region" description="Acidic residues" evidence="1">
    <location>
        <begin position="32"/>
        <end position="67"/>
    </location>
</feature>
<sequence length="137" mass="16168">MARLLLLFIAGMIFAAHASVIPGDSLSENEIPAEELGEEDFDEREDSDEMPEEGEEVDEGQPQEDTSDAAMTPEDAKWGKSYKPYKRYCYYRFQCRYCVYRWIKCKGYGYRRCRYHVCYGCKRSCVYRYYRGSKKGY</sequence>
<name>A0ABN8Q8J5_9CNID</name>
<proteinExistence type="predicted"/>
<keyword evidence="2" id="KW-0732">Signal</keyword>
<evidence type="ECO:0000256" key="2">
    <source>
        <dbReference type="SAM" id="SignalP"/>
    </source>
</evidence>
<protein>
    <submittedName>
        <fullName evidence="3">Uncharacterized protein</fullName>
    </submittedName>
</protein>
<feature type="region of interest" description="Disordered" evidence="1">
    <location>
        <begin position="32"/>
        <end position="75"/>
    </location>
</feature>
<dbReference type="Proteomes" id="UP001159427">
    <property type="component" value="Unassembled WGS sequence"/>
</dbReference>
<evidence type="ECO:0000313" key="3">
    <source>
        <dbReference type="EMBL" id="CAH3158944.1"/>
    </source>
</evidence>
<feature type="signal peptide" evidence="2">
    <location>
        <begin position="1"/>
        <end position="18"/>
    </location>
</feature>